<dbReference type="Proteomes" id="UP000584374">
    <property type="component" value="Unassembled WGS sequence"/>
</dbReference>
<dbReference type="EMBL" id="JACHIW010000002">
    <property type="protein sequence ID" value="MBB5158123.1"/>
    <property type="molecule type" value="Genomic_DNA"/>
</dbReference>
<protein>
    <submittedName>
        <fullName evidence="1">Uncharacterized protein</fullName>
    </submittedName>
</protein>
<accession>A0A840QJM6</accession>
<sequence>MPFPIGVRSFRPTLSVAAHAATNMCGIAWRGSRHRRARYDSALVNRANNRA</sequence>
<proteinExistence type="predicted"/>
<reference evidence="1 2" key="1">
    <citation type="submission" date="2020-08" db="EMBL/GenBank/DDBJ databases">
        <title>Sequencing the genomes of 1000 actinobacteria strains.</title>
        <authorList>
            <person name="Klenk H.-P."/>
        </authorList>
    </citation>
    <scope>NUCLEOTIDE SEQUENCE [LARGE SCALE GENOMIC DNA]</scope>
    <source>
        <strain evidence="1 2">DSM 45584</strain>
    </source>
</reference>
<organism evidence="1 2">
    <name type="scientific">Saccharopolyspora phatthalungensis</name>
    <dbReference type="NCBI Taxonomy" id="664693"/>
    <lineage>
        <taxon>Bacteria</taxon>
        <taxon>Bacillati</taxon>
        <taxon>Actinomycetota</taxon>
        <taxon>Actinomycetes</taxon>
        <taxon>Pseudonocardiales</taxon>
        <taxon>Pseudonocardiaceae</taxon>
        <taxon>Saccharopolyspora</taxon>
    </lineage>
</organism>
<name>A0A840QJM6_9PSEU</name>
<keyword evidence="2" id="KW-1185">Reference proteome</keyword>
<evidence type="ECO:0000313" key="1">
    <source>
        <dbReference type="EMBL" id="MBB5158123.1"/>
    </source>
</evidence>
<evidence type="ECO:0000313" key="2">
    <source>
        <dbReference type="Proteomes" id="UP000584374"/>
    </source>
</evidence>
<dbReference type="AlphaFoldDB" id="A0A840QJM6"/>
<gene>
    <name evidence="1" type="ORF">BJ970_005722</name>
</gene>
<comment type="caution">
    <text evidence="1">The sequence shown here is derived from an EMBL/GenBank/DDBJ whole genome shotgun (WGS) entry which is preliminary data.</text>
</comment>